<gene>
    <name evidence="2" type="ORF">FBUS_02411</name>
</gene>
<name>A0A8E0VG40_9TREM</name>
<dbReference type="Proteomes" id="UP000728185">
    <property type="component" value="Unassembled WGS sequence"/>
</dbReference>
<feature type="compositionally biased region" description="Basic and acidic residues" evidence="1">
    <location>
        <begin position="106"/>
        <end position="119"/>
    </location>
</feature>
<sequence>MTLKELLEITQADQPDALKPGEISRVLQVLEEQYETKQLDNLEKLQSLEKKRTQKLEAESGVFLERKSKSRATRPVKLSSQWPNSKSAHNQHHGARNSQTCANSESHPEETKSWIDRQKPGFTCSPEMRYLMDSNQHDSENNTHNSESPGGHDHVNSRPDYANPDACLHLPLWMVRRAKPLMRQFLEAQASLGHSNF</sequence>
<evidence type="ECO:0000313" key="2">
    <source>
        <dbReference type="EMBL" id="KAA0187683.1"/>
    </source>
</evidence>
<protein>
    <submittedName>
        <fullName evidence="2">Uncharacterized protein</fullName>
    </submittedName>
</protein>
<feature type="region of interest" description="Disordered" evidence="1">
    <location>
        <begin position="134"/>
        <end position="159"/>
    </location>
</feature>
<feature type="compositionally biased region" description="Polar residues" evidence="1">
    <location>
        <begin position="96"/>
        <end position="105"/>
    </location>
</feature>
<reference evidence="2" key="1">
    <citation type="submission" date="2019-05" db="EMBL/GenBank/DDBJ databases">
        <title>Annotation for the trematode Fasciolopsis buski.</title>
        <authorList>
            <person name="Choi Y.-J."/>
        </authorList>
    </citation>
    <scope>NUCLEOTIDE SEQUENCE</scope>
    <source>
        <strain evidence="2">HT</strain>
        <tissue evidence="2">Whole worm</tissue>
    </source>
</reference>
<evidence type="ECO:0000256" key="1">
    <source>
        <dbReference type="SAM" id="MobiDB-lite"/>
    </source>
</evidence>
<proteinExistence type="predicted"/>
<accession>A0A8E0VG40</accession>
<feature type="compositionally biased region" description="Polar residues" evidence="1">
    <location>
        <begin position="78"/>
        <end position="88"/>
    </location>
</feature>
<dbReference type="AlphaFoldDB" id="A0A8E0VG40"/>
<comment type="caution">
    <text evidence="2">The sequence shown here is derived from an EMBL/GenBank/DDBJ whole genome shotgun (WGS) entry which is preliminary data.</text>
</comment>
<organism evidence="2 3">
    <name type="scientific">Fasciolopsis buskii</name>
    <dbReference type="NCBI Taxonomy" id="27845"/>
    <lineage>
        <taxon>Eukaryota</taxon>
        <taxon>Metazoa</taxon>
        <taxon>Spiralia</taxon>
        <taxon>Lophotrochozoa</taxon>
        <taxon>Platyhelminthes</taxon>
        <taxon>Trematoda</taxon>
        <taxon>Digenea</taxon>
        <taxon>Plagiorchiida</taxon>
        <taxon>Echinostomata</taxon>
        <taxon>Echinostomatoidea</taxon>
        <taxon>Fasciolidae</taxon>
        <taxon>Fasciolopsis</taxon>
    </lineage>
</organism>
<evidence type="ECO:0000313" key="3">
    <source>
        <dbReference type="Proteomes" id="UP000728185"/>
    </source>
</evidence>
<feature type="region of interest" description="Disordered" evidence="1">
    <location>
        <begin position="66"/>
        <end position="120"/>
    </location>
</feature>
<keyword evidence="3" id="KW-1185">Reference proteome</keyword>
<dbReference type="OrthoDB" id="6252062at2759"/>
<dbReference type="EMBL" id="LUCM01008953">
    <property type="protein sequence ID" value="KAA0187683.1"/>
    <property type="molecule type" value="Genomic_DNA"/>
</dbReference>